<evidence type="ECO:0000256" key="1">
    <source>
        <dbReference type="SAM" id="MobiDB-lite"/>
    </source>
</evidence>
<evidence type="ECO:0000313" key="2">
    <source>
        <dbReference type="EMBL" id="KIW03806.1"/>
    </source>
</evidence>
<evidence type="ECO:0000313" key="3">
    <source>
        <dbReference type="Proteomes" id="UP000053259"/>
    </source>
</evidence>
<dbReference type="AlphaFoldDB" id="A0A0D1XMN0"/>
<dbReference type="GeneID" id="27313079"/>
<protein>
    <submittedName>
        <fullName evidence="2">Uncharacterized protein</fullName>
    </submittedName>
</protein>
<reference evidence="2 3" key="1">
    <citation type="submission" date="2015-01" db="EMBL/GenBank/DDBJ databases">
        <title>The Genome Sequence of Ochroconis gallopava CBS43764.</title>
        <authorList>
            <consortium name="The Broad Institute Genomics Platform"/>
            <person name="Cuomo C."/>
            <person name="de Hoog S."/>
            <person name="Gorbushina A."/>
            <person name="Stielow B."/>
            <person name="Teixiera M."/>
            <person name="Abouelleil A."/>
            <person name="Chapman S.B."/>
            <person name="Priest M."/>
            <person name="Young S.K."/>
            <person name="Wortman J."/>
            <person name="Nusbaum C."/>
            <person name="Birren B."/>
        </authorList>
    </citation>
    <scope>NUCLEOTIDE SEQUENCE [LARGE SCALE GENOMIC DNA]</scope>
    <source>
        <strain evidence="2 3">CBS 43764</strain>
    </source>
</reference>
<dbReference type="HOGENOM" id="CLU_510188_0_0_1"/>
<gene>
    <name evidence="2" type="ORF">PV09_05106</name>
</gene>
<proteinExistence type="predicted"/>
<feature type="compositionally biased region" description="Low complexity" evidence="1">
    <location>
        <begin position="298"/>
        <end position="311"/>
    </location>
</feature>
<accession>A0A0D1XMN0</accession>
<dbReference type="STRING" id="253628.A0A0D1XMN0"/>
<sequence length="534" mass="59224">MAAPSSAHINSSTKAIHEVVVQTLASGRGEDALDASKPYTNWAYPFPVPPRQYCPALLPRPNCTHIVMDYLYTTDIPCDTCGLPPRLGWLFVCRQDWHSEAAARRQIVMLNRTHEQGQSPSRIDELQACGMSCSILKQIKQGNVFDRFQVEVLKNQKINMLRVMEQQLAGEDGPWHRTGSQVKHRKAKAQDQEEYPPSKNVSVHDVQITTANLIQKLGHFRKRSQVIPKCGFKCCSTCRPYLKDRAYISLGAAVIGDVDTERFVPQERPVSTKRTVETLGLRPVYYPRFRTMQESSDDFSTSTSYTTSSDDGASEYEVPSTHSPATPAQMTRQNSVAQTLDGTTSGTLKMIQKWLTQNSVEEPAVQLPSSSSSLKPDNTPVRSNNGTEESHYGLFNHFRHKKTPKQLLWRSKSSISVGRGVRRPPLRNAGSHQMLDSLRHHEVSSTETADDHAENPPVMPTSRVMMTKVKLLAQSASDEHIHTNVLSDSVGGHVSPQSGACQASASSNEVFVHGGVALTEEAVETKIPDIITQV</sequence>
<name>A0A0D1XMN0_9PEZI</name>
<dbReference type="RefSeq" id="XP_016213675.1">
    <property type="nucleotide sequence ID" value="XM_016358574.1"/>
</dbReference>
<feature type="compositionally biased region" description="Polar residues" evidence="1">
    <location>
        <begin position="320"/>
        <end position="334"/>
    </location>
</feature>
<dbReference type="InParanoid" id="A0A0D1XMN0"/>
<organism evidence="2 3">
    <name type="scientific">Verruconis gallopava</name>
    <dbReference type="NCBI Taxonomy" id="253628"/>
    <lineage>
        <taxon>Eukaryota</taxon>
        <taxon>Fungi</taxon>
        <taxon>Dikarya</taxon>
        <taxon>Ascomycota</taxon>
        <taxon>Pezizomycotina</taxon>
        <taxon>Dothideomycetes</taxon>
        <taxon>Pleosporomycetidae</taxon>
        <taxon>Venturiales</taxon>
        <taxon>Sympoventuriaceae</taxon>
        <taxon>Verruconis</taxon>
    </lineage>
</organism>
<dbReference type="Proteomes" id="UP000053259">
    <property type="component" value="Unassembled WGS sequence"/>
</dbReference>
<feature type="region of interest" description="Disordered" evidence="1">
    <location>
        <begin position="296"/>
        <end position="334"/>
    </location>
</feature>
<dbReference type="VEuPathDB" id="FungiDB:PV09_05106"/>
<feature type="region of interest" description="Disordered" evidence="1">
    <location>
        <begin position="362"/>
        <end position="387"/>
    </location>
</feature>
<dbReference type="OrthoDB" id="4776522at2759"/>
<keyword evidence="3" id="KW-1185">Reference proteome</keyword>
<dbReference type="EMBL" id="KN847543">
    <property type="protein sequence ID" value="KIW03806.1"/>
    <property type="molecule type" value="Genomic_DNA"/>
</dbReference>
<feature type="compositionally biased region" description="Polar residues" evidence="1">
    <location>
        <begin position="367"/>
        <end position="387"/>
    </location>
</feature>